<dbReference type="InterPro" id="IPR020891">
    <property type="entry name" value="UPF0758_CS"/>
</dbReference>
<protein>
    <recommendedName>
        <fullName evidence="7">MPN domain-containing protein</fullName>
    </recommendedName>
</protein>
<keyword evidence="4" id="KW-0378">Hydrolase</keyword>
<accession>A0A220U0K3</accession>
<keyword evidence="9" id="KW-1185">Reference proteome</keyword>
<keyword evidence="3" id="KW-0479">Metal-binding</keyword>
<keyword evidence="2" id="KW-0645">Protease</keyword>
<evidence type="ECO:0000256" key="5">
    <source>
        <dbReference type="ARBA" id="ARBA00022833"/>
    </source>
</evidence>
<dbReference type="Pfam" id="PF04002">
    <property type="entry name" value="RadC"/>
    <property type="match status" value="1"/>
</dbReference>
<sequence>MVVIRMNNLYEHFGCSSKEELYQKVTKDDDSVRSLVDFIDFSKGQMNSKEVGISSPQNFIEFVTKNKMPSKDEMVSVFCSTKNEPLHLSRYKLHDQDDLKRVLKEGLHAGGVSMFNLSNSSTSTEKEAEMIDYFKTFGVDVIDGFSYNEFSDTITSSKEMIPYSRDKYAPSVDNVAESEGHAETAYNLTAYNLQNDIYTYQGFDEFTSFFANQEIVGSHMLKDNTKVKKSLKVGYQYDWQESFGVIACDADGKVVSVKELFKGSPNASIVDKKVFTKELLSREDVSKVAVFHNHPSGIPEPSAEDRNVTKGLKEISEKLDVQLLDHFIVGKKNVYSFANDIPEYVSSNGEYRKSIEKQPKAKGGKQHAFEM</sequence>
<dbReference type="CDD" id="cd08071">
    <property type="entry name" value="MPN_DUF2466"/>
    <property type="match status" value="1"/>
</dbReference>
<dbReference type="AlphaFoldDB" id="A0A220U0K3"/>
<organism evidence="8 9">
    <name type="scientific">Virgibacillus phasianinus</name>
    <dbReference type="NCBI Taxonomy" id="2017483"/>
    <lineage>
        <taxon>Bacteria</taxon>
        <taxon>Bacillati</taxon>
        <taxon>Bacillota</taxon>
        <taxon>Bacilli</taxon>
        <taxon>Bacillales</taxon>
        <taxon>Bacillaceae</taxon>
        <taxon>Virgibacillus</taxon>
    </lineage>
</organism>
<dbReference type="Gene3D" id="3.40.140.10">
    <property type="entry name" value="Cytidine Deaminase, domain 2"/>
    <property type="match status" value="1"/>
</dbReference>
<proteinExistence type="inferred from homology"/>
<dbReference type="InterPro" id="IPR001405">
    <property type="entry name" value="UPF0758"/>
</dbReference>
<keyword evidence="5" id="KW-0862">Zinc</keyword>
<dbReference type="PANTHER" id="PTHR30471">
    <property type="entry name" value="DNA REPAIR PROTEIN RADC"/>
    <property type="match status" value="1"/>
</dbReference>
<dbReference type="EMBL" id="CP022315">
    <property type="protein sequence ID" value="ASK61599.1"/>
    <property type="molecule type" value="Genomic_DNA"/>
</dbReference>
<gene>
    <name evidence="8" type="ORF">CFK37_05170</name>
</gene>
<dbReference type="PANTHER" id="PTHR30471:SF3">
    <property type="entry name" value="UPF0758 PROTEIN YEES-RELATED"/>
    <property type="match status" value="1"/>
</dbReference>
<feature type="domain" description="MPN" evidence="7">
    <location>
        <begin position="213"/>
        <end position="343"/>
    </location>
</feature>
<evidence type="ECO:0000313" key="9">
    <source>
        <dbReference type="Proteomes" id="UP000198312"/>
    </source>
</evidence>
<dbReference type="InterPro" id="IPR037518">
    <property type="entry name" value="MPN"/>
</dbReference>
<evidence type="ECO:0000259" key="7">
    <source>
        <dbReference type="PROSITE" id="PS50249"/>
    </source>
</evidence>
<evidence type="ECO:0000256" key="4">
    <source>
        <dbReference type="ARBA" id="ARBA00022801"/>
    </source>
</evidence>
<evidence type="ECO:0000256" key="2">
    <source>
        <dbReference type="ARBA" id="ARBA00022670"/>
    </source>
</evidence>
<evidence type="ECO:0000256" key="3">
    <source>
        <dbReference type="ARBA" id="ARBA00022723"/>
    </source>
</evidence>
<dbReference type="PROSITE" id="PS01302">
    <property type="entry name" value="UPF0758"/>
    <property type="match status" value="1"/>
</dbReference>
<comment type="similarity">
    <text evidence="1">Belongs to the UPF0758 family.</text>
</comment>
<dbReference type="Proteomes" id="UP000198312">
    <property type="component" value="Chromosome"/>
</dbReference>
<dbReference type="KEGG" id="vil:CFK37_05170"/>
<evidence type="ECO:0000256" key="6">
    <source>
        <dbReference type="ARBA" id="ARBA00023049"/>
    </source>
</evidence>
<reference evidence="8 9" key="1">
    <citation type="submission" date="2017-07" db="EMBL/GenBank/DDBJ databases">
        <title>Virgibacillus sp. LM2416.</title>
        <authorList>
            <person name="Tak E.J."/>
            <person name="Bae J.-W."/>
        </authorList>
    </citation>
    <scope>NUCLEOTIDE SEQUENCE [LARGE SCALE GENOMIC DNA]</scope>
    <source>
        <strain evidence="8 9">LM2416</strain>
    </source>
</reference>
<evidence type="ECO:0000313" key="8">
    <source>
        <dbReference type="EMBL" id="ASK61599.1"/>
    </source>
</evidence>
<dbReference type="GO" id="GO:0008237">
    <property type="term" value="F:metallopeptidase activity"/>
    <property type="evidence" value="ECO:0007669"/>
    <property type="project" value="UniProtKB-KW"/>
</dbReference>
<dbReference type="GO" id="GO:0046872">
    <property type="term" value="F:metal ion binding"/>
    <property type="evidence" value="ECO:0007669"/>
    <property type="project" value="UniProtKB-KW"/>
</dbReference>
<keyword evidence="6" id="KW-0482">Metalloprotease</keyword>
<evidence type="ECO:0000256" key="1">
    <source>
        <dbReference type="ARBA" id="ARBA00010243"/>
    </source>
</evidence>
<dbReference type="InterPro" id="IPR025657">
    <property type="entry name" value="RadC_JAB"/>
</dbReference>
<dbReference type="GO" id="GO:0006508">
    <property type="term" value="P:proteolysis"/>
    <property type="evidence" value="ECO:0007669"/>
    <property type="project" value="UniProtKB-KW"/>
</dbReference>
<dbReference type="PROSITE" id="PS50249">
    <property type="entry name" value="MPN"/>
    <property type="match status" value="1"/>
</dbReference>
<name>A0A220U0K3_9BACI</name>